<dbReference type="GeneID" id="54489120"/>
<comment type="subcellular location">
    <subcellularLocation>
        <location evidence="1">Cytoplasm</location>
        <location evidence="1">Cytoskeleton</location>
    </subcellularLocation>
</comment>
<feature type="compositionally biased region" description="Polar residues" evidence="4">
    <location>
        <begin position="811"/>
        <end position="826"/>
    </location>
</feature>
<feature type="compositionally biased region" description="Low complexity" evidence="4">
    <location>
        <begin position="784"/>
        <end position="798"/>
    </location>
</feature>
<feature type="region of interest" description="Disordered" evidence="4">
    <location>
        <begin position="1"/>
        <end position="74"/>
    </location>
</feature>
<feature type="compositionally biased region" description="Polar residues" evidence="4">
    <location>
        <begin position="1146"/>
        <end position="1156"/>
    </location>
</feature>
<keyword evidence="2" id="KW-0963">Cytoplasm</keyword>
<dbReference type="Proteomes" id="UP000799437">
    <property type="component" value="Unassembled WGS sequence"/>
</dbReference>
<protein>
    <recommendedName>
        <fullName evidence="5">GAR domain-containing protein</fullName>
    </recommendedName>
</protein>
<feature type="compositionally biased region" description="Low complexity" evidence="4">
    <location>
        <begin position="964"/>
        <end position="977"/>
    </location>
</feature>
<evidence type="ECO:0000256" key="4">
    <source>
        <dbReference type="SAM" id="MobiDB-lite"/>
    </source>
</evidence>
<dbReference type="PROSITE" id="PS51460">
    <property type="entry name" value="GAR"/>
    <property type="match status" value="1"/>
</dbReference>
<dbReference type="GO" id="GO:0008017">
    <property type="term" value="F:microtubule binding"/>
    <property type="evidence" value="ECO:0007669"/>
    <property type="project" value="InterPro"/>
</dbReference>
<evidence type="ECO:0000313" key="6">
    <source>
        <dbReference type="EMBL" id="KAF2760511.1"/>
    </source>
</evidence>
<dbReference type="RefSeq" id="XP_033602962.1">
    <property type="nucleotide sequence ID" value="XM_033748066.1"/>
</dbReference>
<dbReference type="OrthoDB" id="5409589at2759"/>
<accession>A0A6A6WH82</accession>
<feature type="compositionally biased region" description="Polar residues" evidence="4">
    <location>
        <begin position="643"/>
        <end position="658"/>
    </location>
</feature>
<sequence>MADKENNDPRDSGNETGEESSHSEYQHRTVQRQKKQEEAVKKEQRDAGQETNRTRSASRRARRKRIQKGIDEGKYMKTSSLEALEEADANGELSTMQAFERIGPDSTSMDGPVTKARALRGEIPMRGTNPDQPYRMDPQEAKKGGLDEQDGLKLKLEANLEIEIELKASIRGDLTLSLLFPTTPSSCPIPVSNFDNAVAPGPRHFSPRLFLSVDILREPAMAELTSKTRFLPPSYDSRAISPGLSPRRGHRRLHSTSDEAPYDVSPVAILDAFSENVFPNNDTEEYRYLACAEGASSAQKGLAIKAAKVAISAQDWYLELKRWNWPGSFAQPNVQDGIDTVDITGNDGRVQRIPLEYWGCLPAAMVEAYETRVEEILKEMAELDIDELKGYVLDIHGSRSRPSSSYERRTRATLNLMDDVSLLVTGTIVQALPVLNLLNGLLDTWSMRLGILRDIPTFLSDLNEAKRALELAWDAIQLPKDEAMDPLNIKKWKGATDTIATVLDGKASSLGQRLDGMLDTLEGRDDVIPDDWIDEFEALETDVGQWNSEARRKRFQLDWSWPASARPDPVLATLPEVTEKRRPTLTLQETASGHLLTPSEDSSVPLVTPTAESFPSPPTFSPLRQAQSPQTPSRGSRSFALASPSTPQASYSGNTVRDQQYDDDILNRPLDTDNEVDPDNLQKTPRARMSVNMSPESGWKRSGMVWVNESNDKYEEEDEEKSSQAEARPVMMKRASTTSIESFSRDKVKTVTLSRQNSTSSIASGRRSISERRVSVGSASKENVAASSGRLGRSSVSLPFTEEEDARPVFPQSSPSRPQTPDSSPQTPDRSSSPVTPSRSPDDVFGNESPSLRPGRLNPLRAHPPLNASIKKFRRAEDRSSESPTDSLGAPPSVLLSESENGGSVSHPASLNKTRQGRSYSTTSNAELNKQISEILSSVPANIRLTTGAVESDATSSVGAQNKSPRSSSGSHRFSASTLFRSSRSAVKSPEMTLSPVKNDELPSLRRQGGSEHSDIKLYHLIQPGRDKPIKLFIRRVGDNGERVMVRVGGGWADLGDYLRQYAGHHGHRTVSDGKFEVLGLNIDPASGTSSVTPQGTPTKTTSRSVSPLPGAAAAHNGAIIAAQTAAANHALTPGSATAHMSSRLVSGSHANTPDSVRSDTSRGSWRDEGNVGLAGPAAKKKLDLSEEKLEWIDNMMSQARRISGGVKDGKDLGRDGKDKEGVQDLGRVGGTRRVFLRGTGNGSGRESAAGDRSGKDH</sequence>
<feature type="compositionally biased region" description="Polar residues" evidence="4">
    <location>
        <begin position="896"/>
        <end position="925"/>
    </location>
</feature>
<feature type="region of interest" description="Disordered" evidence="4">
    <location>
        <begin position="950"/>
        <end position="1011"/>
    </location>
</feature>
<feature type="compositionally biased region" description="Polar residues" evidence="4">
    <location>
        <begin position="622"/>
        <end position="636"/>
    </location>
</feature>
<evidence type="ECO:0000313" key="7">
    <source>
        <dbReference type="Proteomes" id="UP000799437"/>
    </source>
</evidence>
<evidence type="ECO:0000256" key="2">
    <source>
        <dbReference type="ARBA" id="ARBA00022490"/>
    </source>
</evidence>
<gene>
    <name evidence="6" type="ORF">EJ05DRAFT_509042</name>
</gene>
<reference evidence="6" key="1">
    <citation type="journal article" date="2020" name="Stud. Mycol.">
        <title>101 Dothideomycetes genomes: a test case for predicting lifestyles and emergence of pathogens.</title>
        <authorList>
            <person name="Haridas S."/>
            <person name="Albert R."/>
            <person name="Binder M."/>
            <person name="Bloem J."/>
            <person name="Labutti K."/>
            <person name="Salamov A."/>
            <person name="Andreopoulos B."/>
            <person name="Baker S."/>
            <person name="Barry K."/>
            <person name="Bills G."/>
            <person name="Bluhm B."/>
            <person name="Cannon C."/>
            <person name="Castanera R."/>
            <person name="Culley D."/>
            <person name="Daum C."/>
            <person name="Ezra D."/>
            <person name="Gonzalez J."/>
            <person name="Henrissat B."/>
            <person name="Kuo A."/>
            <person name="Liang C."/>
            <person name="Lipzen A."/>
            <person name="Lutzoni F."/>
            <person name="Magnuson J."/>
            <person name="Mondo S."/>
            <person name="Nolan M."/>
            <person name="Ohm R."/>
            <person name="Pangilinan J."/>
            <person name="Park H.-J."/>
            <person name="Ramirez L."/>
            <person name="Alfaro M."/>
            <person name="Sun H."/>
            <person name="Tritt A."/>
            <person name="Yoshinaga Y."/>
            <person name="Zwiers L.-H."/>
            <person name="Turgeon B."/>
            <person name="Goodwin S."/>
            <person name="Spatafora J."/>
            <person name="Crous P."/>
            <person name="Grigoriev I."/>
        </authorList>
    </citation>
    <scope>NUCLEOTIDE SEQUENCE</scope>
    <source>
        <strain evidence="6">CBS 121739</strain>
    </source>
</reference>
<feature type="domain" description="GAR" evidence="5">
    <location>
        <begin position="989"/>
        <end position="1066"/>
    </location>
</feature>
<feature type="region of interest" description="Disordered" evidence="4">
    <location>
        <begin position="1146"/>
        <end position="1180"/>
    </location>
</feature>
<dbReference type="InterPro" id="IPR036534">
    <property type="entry name" value="GAR_dom_sf"/>
</dbReference>
<feature type="compositionally biased region" description="Basic and acidic residues" evidence="4">
    <location>
        <begin position="1157"/>
        <end position="1170"/>
    </location>
</feature>
<dbReference type="InterPro" id="IPR003108">
    <property type="entry name" value="GAR_dom"/>
</dbReference>
<dbReference type="PANTHER" id="PTHR35587:SF6">
    <property type="entry name" value="BZIP DOMAIN-CONTAINING PROTEIN"/>
    <property type="match status" value="1"/>
</dbReference>
<feature type="region of interest" description="Disordered" evidence="4">
    <location>
        <begin position="711"/>
        <end position="925"/>
    </location>
</feature>
<dbReference type="AlphaFoldDB" id="A0A6A6WH82"/>
<feature type="region of interest" description="Disordered" evidence="4">
    <location>
        <begin position="588"/>
        <end position="698"/>
    </location>
</feature>
<feature type="region of interest" description="Disordered" evidence="4">
    <location>
        <begin position="1085"/>
        <end position="1111"/>
    </location>
</feature>
<feature type="compositionally biased region" description="Basic and acidic residues" evidence="4">
    <location>
        <begin position="1249"/>
        <end position="1258"/>
    </location>
</feature>
<feature type="compositionally biased region" description="Basic residues" evidence="4">
    <location>
        <begin position="56"/>
        <end position="67"/>
    </location>
</feature>
<keyword evidence="7" id="KW-1185">Reference proteome</keyword>
<organism evidence="6 7">
    <name type="scientific">Pseudovirgaria hyperparasitica</name>
    <dbReference type="NCBI Taxonomy" id="470096"/>
    <lineage>
        <taxon>Eukaryota</taxon>
        <taxon>Fungi</taxon>
        <taxon>Dikarya</taxon>
        <taxon>Ascomycota</taxon>
        <taxon>Pezizomycotina</taxon>
        <taxon>Dothideomycetes</taxon>
        <taxon>Dothideomycetes incertae sedis</taxon>
        <taxon>Acrospermales</taxon>
        <taxon>Acrospermaceae</taxon>
        <taxon>Pseudovirgaria</taxon>
    </lineage>
</organism>
<dbReference type="PANTHER" id="PTHR35587">
    <property type="entry name" value="EXPRESSED PROTEIN"/>
    <property type="match status" value="1"/>
</dbReference>
<feature type="compositionally biased region" description="Basic and acidic residues" evidence="4">
    <location>
        <begin position="1208"/>
        <end position="1223"/>
    </location>
</feature>
<dbReference type="SUPFAM" id="SSF143575">
    <property type="entry name" value="GAS2 domain-like"/>
    <property type="match status" value="1"/>
</dbReference>
<feature type="compositionally biased region" description="Polar residues" evidence="4">
    <location>
        <begin position="751"/>
        <end position="763"/>
    </location>
</feature>
<feature type="compositionally biased region" description="Basic and acidic residues" evidence="4">
    <location>
        <begin position="34"/>
        <end position="48"/>
    </location>
</feature>
<evidence type="ECO:0000256" key="3">
    <source>
        <dbReference type="ARBA" id="ARBA00023212"/>
    </source>
</evidence>
<feature type="region of interest" description="Disordered" evidence="4">
    <location>
        <begin position="1203"/>
        <end position="1258"/>
    </location>
</feature>
<feature type="compositionally biased region" description="Polar residues" evidence="4">
    <location>
        <begin position="1087"/>
        <end position="1106"/>
    </location>
</feature>
<feature type="compositionally biased region" description="Low complexity" evidence="4">
    <location>
        <begin position="827"/>
        <end position="839"/>
    </location>
</feature>
<feature type="compositionally biased region" description="Basic and acidic residues" evidence="4">
    <location>
        <begin position="1"/>
        <end position="27"/>
    </location>
</feature>
<dbReference type="Gene3D" id="3.30.920.20">
    <property type="entry name" value="Gas2-like domain"/>
    <property type="match status" value="1"/>
</dbReference>
<feature type="compositionally biased region" description="Polar residues" evidence="4">
    <location>
        <begin position="953"/>
        <end position="963"/>
    </location>
</feature>
<dbReference type="GO" id="GO:0005856">
    <property type="term" value="C:cytoskeleton"/>
    <property type="evidence" value="ECO:0007669"/>
    <property type="project" value="UniProtKB-SubCell"/>
</dbReference>
<keyword evidence="3" id="KW-0206">Cytoskeleton</keyword>
<evidence type="ECO:0000259" key="5">
    <source>
        <dbReference type="PROSITE" id="PS51460"/>
    </source>
</evidence>
<name>A0A6A6WH82_9PEZI</name>
<dbReference type="EMBL" id="ML996568">
    <property type="protein sequence ID" value="KAF2760511.1"/>
    <property type="molecule type" value="Genomic_DNA"/>
</dbReference>
<proteinExistence type="predicted"/>
<evidence type="ECO:0000256" key="1">
    <source>
        <dbReference type="ARBA" id="ARBA00004245"/>
    </source>
</evidence>
<feature type="compositionally biased region" description="Basic and acidic residues" evidence="4">
    <location>
        <begin position="998"/>
        <end position="1011"/>
    </location>
</feature>
<dbReference type="Pfam" id="PF02187">
    <property type="entry name" value="GAS2"/>
    <property type="match status" value="1"/>
</dbReference>